<dbReference type="GO" id="GO:0006631">
    <property type="term" value="P:fatty acid metabolic process"/>
    <property type="evidence" value="ECO:0007669"/>
    <property type="project" value="TreeGrafter"/>
</dbReference>
<comment type="caution">
    <text evidence="3">The sequence shown here is derived from an EMBL/GenBank/DDBJ whole genome shotgun (WGS) entry which is preliminary data.</text>
</comment>
<dbReference type="AlphaFoldDB" id="A0AAD7W291"/>
<dbReference type="Gene3D" id="3.40.50.1820">
    <property type="entry name" value="alpha/beta hydrolase"/>
    <property type="match status" value="1"/>
</dbReference>
<reference evidence="3" key="1">
    <citation type="journal article" date="2023" name="Science">
        <title>Genome structures resolve the early diversification of teleost fishes.</title>
        <authorList>
            <person name="Parey E."/>
            <person name="Louis A."/>
            <person name="Montfort J."/>
            <person name="Bouchez O."/>
            <person name="Roques C."/>
            <person name="Iampietro C."/>
            <person name="Lluch J."/>
            <person name="Castinel A."/>
            <person name="Donnadieu C."/>
            <person name="Desvignes T."/>
            <person name="Floi Bucao C."/>
            <person name="Jouanno E."/>
            <person name="Wen M."/>
            <person name="Mejri S."/>
            <person name="Dirks R."/>
            <person name="Jansen H."/>
            <person name="Henkel C."/>
            <person name="Chen W.J."/>
            <person name="Zahm M."/>
            <person name="Cabau C."/>
            <person name="Klopp C."/>
            <person name="Thompson A.W."/>
            <person name="Robinson-Rechavi M."/>
            <person name="Braasch I."/>
            <person name="Lecointre G."/>
            <person name="Bobe J."/>
            <person name="Postlethwait J.H."/>
            <person name="Berthelot C."/>
            <person name="Roest Crollius H."/>
            <person name="Guiguen Y."/>
        </authorList>
    </citation>
    <scope>NUCLEOTIDE SEQUENCE</scope>
    <source>
        <strain evidence="3">NC1722</strain>
    </source>
</reference>
<sequence length="190" mass="20217">MGISKGADLALSMASFLQGVSAVACLNGCNANVQSQFHYRGSTMPGLGLCTDRIIIRESGVLNVRGCYEDPQAPENQACVVPVERASACFLFVVAKDDQVWDSEVYAREVEKQLLSHGRSHPKILTLPGAGHLLEPPYFPSCPASFLKFVGTSVEWGGRVGGPRHCAGEMLVPDQGVLPGEIGQGDMEAA</sequence>
<dbReference type="SUPFAM" id="SSF53474">
    <property type="entry name" value="alpha/beta-Hydrolases"/>
    <property type="match status" value="1"/>
</dbReference>
<keyword evidence="1" id="KW-0732">Signal</keyword>
<evidence type="ECO:0000256" key="1">
    <source>
        <dbReference type="SAM" id="SignalP"/>
    </source>
</evidence>
<keyword evidence="4" id="KW-1185">Reference proteome</keyword>
<name>A0AAD7W291_9TELE</name>
<feature type="chain" id="PRO_5041985973" description="BAAT/Acyl-CoA thioester hydrolase C-terminal domain-containing protein" evidence="1">
    <location>
        <begin position="23"/>
        <end position="190"/>
    </location>
</feature>
<dbReference type="Proteomes" id="UP001221898">
    <property type="component" value="Unassembled WGS sequence"/>
</dbReference>
<dbReference type="PANTHER" id="PTHR10824:SF38">
    <property type="entry name" value="ACOT1 THIOESTERASE"/>
    <property type="match status" value="1"/>
</dbReference>
<organism evidence="3 4">
    <name type="scientific">Aldrovandia affinis</name>
    <dbReference type="NCBI Taxonomy" id="143900"/>
    <lineage>
        <taxon>Eukaryota</taxon>
        <taxon>Metazoa</taxon>
        <taxon>Chordata</taxon>
        <taxon>Craniata</taxon>
        <taxon>Vertebrata</taxon>
        <taxon>Euteleostomi</taxon>
        <taxon>Actinopterygii</taxon>
        <taxon>Neopterygii</taxon>
        <taxon>Teleostei</taxon>
        <taxon>Notacanthiformes</taxon>
        <taxon>Halosauridae</taxon>
        <taxon>Aldrovandia</taxon>
    </lineage>
</organism>
<dbReference type="PROSITE" id="PS51257">
    <property type="entry name" value="PROKAR_LIPOPROTEIN"/>
    <property type="match status" value="1"/>
</dbReference>
<dbReference type="GO" id="GO:0006637">
    <property type="term" value="P:acyl-CoA metabolic process"/>
    <property type="evidence" value="ECO:0007669"/>
    <property type="project" value="TreeGrafter"/>
</dbReference>
<dbReference type="InterPro" id="IPR029058">
    <property type="entry name" value="AB_hydrolase_fold"/>
</dbReference>
<dbReference type="Pfam" id="PF08840">
    <property type="entry name" value="BAAT_C"/>
    <property type="match status" value="1"/>
</dbReference>
<protein>
    <recommendedName>
        <fullName evidence="2">BAAT/Acyl-CoA thioester hydrolase C-terminal domain-containing protein</fullName>
    </recommendedName>
</protein>
<proteinExistence type="predicted"/>
<dbReference type="InterPro" id="IPR014940">
    <property type="entry name" value="BAAT_C"/>
</dbReference>
<evidence type="ECO:0000313" key="3">
    <source>
        <dbReference type="EMBL" id="KAJ8377539.1"/>
    </source>
</evidence>
<feature type="domain" description="BAAT/Acyl-CoA thioester hydrolase C-terminal" evidence="2">
    <location>
        <begin position="1"/>
        <end position="160"/>
    </location>
</feature>
<evidence type="ECO:0000313" key="4">
    <source>
        <dbReference type="Proteomes" id="UP001221898"/>
    </source>
</evidence>
<accession>A0AAD7W291</accession>
<feature type="signal peptide" evidence="1">
    <location>
        <begin position="1"/>
        <end position="22"/>
    </location>
</feature>
<dbReference type="GO" id="GO:0047617">
    <property type="term" value="F:fatty acyl-CoA hydrolase activity"/>
    <property type="evidence" value="ECO:0007669"/>
    <property type="project" value="TreeGrafter"/>
</dbReference>
<gene>
    <name evidence="3" type="ORF">AAFF_G00256350</name>
</gene>
<evidence type="ECO:0000259" key="2">
    <source>
        <dbReference type="Pfam" id="PF08840"/>
    </source>
</evidence>
<dbReference type="PANTHER" id="PTHR10824">
    <property type="entry name" value="ACYL-COENZYME A THIOESTERASE-RELATED"/>
    <property type="match status" value="1"/>
</dbReference>
<dbReference type="EMBL" id="JAINUG010000349">
    <property type="protein sequence ID" value="KAJ8377539.1"/>
    <property type="molecule type" value="Genomic_DNA"/>
</dbReference>